<dbReference type="InterPro" id="IPR022801">
    <property type="entry name" value="Ribosomal_uS4"/>
</dbReference>
<evidence type="ECO:0000256" key="7">
    <source>
        <dbReference type="HAMAP-Rule" id="MF_01306"/>
    </source>
</evidence>
<proteinExistence type="inferred from homology"/>
<dbReference type="GO" id="GO:0015935">
    <property type="term" value="C:small ribosomal subunit"/>
    <property type="evidence" value="ECO:0007669"/>
    <property type="project" value="InterPro"/>
</dbReference>
<dbReference type="RefSeq" id="WP_005587947.1">
    <property type="nucleotide sequence ID" value="NZ_LT669839.1"/>
</dbReference>
<evidence type="ECO:0000259" key="9">
    <source>
        <dbReference type="SMART" id="SM00363"/>
    </source>
</evidence>
<dbReference type="FunFam" id="3.10.290.10:FF:000001">
    <property type="entry name" value="30S ribosomal protein S4"/>
    <property type="match status" value="1"/>
</dbReference>
<accession>M1ZLR0</accession>
<keyword evidence="4 7" id="KW-0689">Ribosomal protein</keyword>
<evidence type="ECO:0000256" key="6">
    <source>
        <dbReference type="ARBA" id="ARBA00035254"/>
    </source>
</evidence>
<dbReference type="Proteomes" id="UP000245423">
    <property type="component" value="Chromosome 1"/>
</dbReference>
<dbReference type="InterPro" id="IPR036986">
    <property type="entry name" value="S4_RNA-bd_sf"/>
</dbReference>
<dbReference type="SUPFAM" id="SSF55174">
    <property type="entry name" value="Alpha-L RNA-binding motif"/>
    <property type="match status" value="1"/>
</dbReference>
<keyword evidence="12" id="KW-1185">Reference proteome</keyword>
<dbReference type="Pfam" id="PF01479">
    <property type="entry name" value="S4"/>
    <property type="match status" value="1"/>
</dbReference>
<feature type="domain" description="RNA-binding S4" evidence="9">
    <location>
        <begin position="88"/>
        <end position="150"/>
    </location>
</feature>
<dbReference type="Gene3D" id="1.10.1050.10">
    <property type="entry name" value="Ribosomal Protein S4 Delta 41, Chain A, domain 1"/>
    <property type="match status" value="1"/>
</dbReference>
<keyword evidence="2 7" id="KW-0699">rRNA-binding</keyword>
<evidence type="ECO:0000256" key="4">
    <source>
        <dbReference type="ARBA" id="ARBA00022980"/>
    </source>
</evidence>
<protein>
    <recommendedName>
        <fullName evidence="6 7">Small ribosomal subunit protein uS4</fullName>
    </recommendedName>
</protein>
<dbReference type="Pfam" id="PF00163">
    <property type="entry name" value="Ribosomal_S4"/>
    <property type="match status" value="1"/>
</dbReference>
<dbReference type="EMBL" id="LT669839">
    <property type="protein sequence ID" value="SHD75765.1"/>
    <property type="molecule type" value="Genomic_DNA"/>
</dbReference>
<gene>
    <name evidence="7 11" type="primary">rpsD</name>
    <name evidence="11" type="ORF">CUESP1_0374</name>
</gene>
<evidence type="ECO:0000256" key="3">
    <source>
        <dbReference type="ARBA" id="ARBA00022884"/>
    </source>
</evidence>
<evidence type="ECO:0000313" key="12">
    <source>
        <dbReference type="Proteomes" id="UP000245423"/>
    </source>
</evidence>
<dbReference type="NCBIfam" id="TIGR01017">
    <property type="entry name" value="rpsD_bact"/>
    <property type="match status" value="1"/>
</dbReference>
<comment type="function">
    <text evidence="7">One of the primary rRNA binding proteins, it binds directly to 16S rRNA where it nucleates assembly of the body of the 30S subunit.</text>
</comment>
<evidence type="ECO:0000259" key="10">
    <source>
        <dbReference type="SMART" id="SM01390"/>
    </source>
</evidence>
<dbReference type="HAMAP" id="MF_01306_B">
    <property type="entry name" value="Ribosomal_uS4_B"/>
    <property type="match status" value="1"/>
</dbReference>
<dbReference type="GO" id="GO:0019843">
    <property type="term" value="F:rRNA binding"/>
    <property type="evidence" value="ECO:0007669"/>
    <property type="project" value="UniProtKB-UniRule"/>
</dbReference>
<keyword evidence="3 7" id="KW-0694">RNA-binding</keyword>
<dbReference type="PANTHER" id="PTHR11831">
    <property type="entry name" value="30S 40S RIBOSOMAL PROTEIN"/>
    <property type="match status" value="1"/>
</dbReference>
<reference evidence="11 12" key="1">
    <citation type="submission" date="2016-11" db="EMBL/GenBank/DDBJ databases">
        <authorList>
            <person name="Manzoor S."/>
        </authorList>
    </citation>
    <scope>NUCLEOTIDE SEQUENCE [LARGE SCALE GENOMIC DNA]</scope>
    <source>
        <strain evidence="11">Clostridium ultunense strain Esp</strain>
    </source>
</reference>
<dbReference type="HOGENOM" id="CLU_092403_0_1_9"/>
<evidence type="ECO:0000256" key="5">
    <source>
        <dbReference type="ARBA" id="ARBA00023274"/>
    </source>
</evidence>
<feature type="domain" description="Small ribosomal subunit protein uS4 N-terminal" evidence="10">
    <location>
        <begin position="3"/>
        <end position="87"/>
    </location>
</feature>
<dbReference type="InterPro" id="IPR005709">
    <property type="entry name" value="Ribosomal_uS4_bac-type"/>
</dbReference>
<dbReference type="CDD" id="cd00165">
    <property type="entry name" value="S4"/>
    <property type="match status" value="1"/>
</dbReference>
<dbReference type="PANTHER" id="PTHR11831:SF4">
    <property type="entry name" value="SMALL RIBOSOMAL SUBUNIT PROTEIN US4M"/>
    <property type="match status" value="1"/>
</dbReference>
<dbReference type="PROSITE" id="PS00632">
    <property type="entry name" value="RIBOSOMAL_S4"/>
    <property type="match status" value="1"/>
</dbReference>
<dbReference type="OrthoDB" id="9803672at2"/>
<comment type="similarity">
    <text evidence="1 7 8">Belongs to the universal ribosomal protein uS4 family.</text>
</comment>
<dbReference type="InterPro" id="IPR002942">
    <property type="entry name" value="S4_RNA-bd"/>
</dbReference>
<dbReference type="GO" id="GO:0042274">
    <property type="term" value="P:ribosomal small subunit biogenesis"/>
    <property type="evidence" value="ECO:0007669"/>
    <property type="project" value="TreeGrafter"/>
</dbReference>
<organism evidence="11 12">
    <name type="scientific">[Clostridium] ultunense Esp</name>
    <dbReference type="NCBI Taxonomy" id="1288971"/>
    <lineage>
        <taxon>Bacteria</taxon>
        <taxon>Bacillati</taxon>
        <taxon>Bacillota</taxon>
        <taxon>Tissierellia</taxon>
        <taxon>Tissierellales</taxon>
        <taxon>Tepidimicrobiaceae</taxon>
        <taxon>Schnuerera</taxon>
    </lineage>
</organism>
<name>M1ZLR0_9FIRM</name>
<comment type="function">
    <text evidence="7">With S5 and S12 plays an important role in translational accuracy.</text>
</comment>
<dbReference type="InterPro" id="IPR001912">
    <property type="entry name" value="Ribosomal_uS4_N"/>
</dbReference>
<dbReference type="Gene3D" id="3.10.290.10">
    <property type="entry name" value="RNA-binding S4 domain"/>
    <property type="match status" value="1"/>
</dbReference>
<evidence type="ECO:0000313" key="11">
    <source>
        <dbReference type="EMBL" id="SHD75765.1"/>
    </source>
</evidence>
<comment type="subunit">
    <text evidence="7">Part of the 30S ribosomal subunit. Contacts protein S5. The interaction surface between S4 and S5 is involved in control of translational fidelity.</text>
</comment>
<dbReference type="InterPro" id="IPR018079">
    <property type="entry name" value="Ribosomal_uS4_CS"/>
</dbReference>
<dbReference type="PROSITE" id="PS50889">
    <property type="entry name" value="S4"/>
    <property type="match status" value="1"/>
</dbReference>
<dbReference type="SMART" id="SM01390">
    <property type="entry name" value="Ribosomal_S4"/>
    <property type="match status" value="1"/>
</dbReference>
<dbReference type="GO" id="GO:0003735">
    <property type="term" value="F:structural constituent of ribosome"/>
    <property type="evidence" value="ECO:0007669"/>
    <property type="project" value="InterPro"/>
</dbReference>
<evidence type="ECO:0000256" key="8">
    <source>
        <dbReference type="RuleBase" id="RU003699"/>
    </source>
</evidence>
<evidence type="ECO:0000256" key="1">
    <source>
        <dbReference type="ARBA" id="ARBA00007465"/>
    </source>
</evidence>
<dbReference type="GO" id="GO:0006412">
    <property type="term" value="P:translation"/>
    <property type="evidence" value="ECO:0007669"/>
    <property type="project" value="UniProtKB-UniRule"/>
</dbReference>
<evidence type="ECO:0000256" key="2">
    <source>
        <dbReference type="ARBA" id="ARBA00022730"/>
    </source>
</evidence>
<sequence>MAKKMNPRFKECRRLGLNVCGHPKAMNRAKKGTSRADKKLSNYGMQLLEKQRLRAYYGVMEKQFLGYVREAKKSKDQTGYALIKILESRLDNLVYRLGFASSIRQARQMVVHGHIRVNGRKIDIPSYRVNVGDTISLKEKSRNIKLFKENFLSFFPNLYPYLQKDESNFSGTLIRYPEREEVPIEIEDQLVVEFYSSLI</sequence>
<dbReference type="SMART" id="SM00363">
    <property type="entry name" value="S4"/>
    <property type="match status" value="1"/>
</dbReference>
<keyword evidence="5 7" id="KW-0687">Ribonucleoprotein</keyword>
<dbReference type="AlphaFoldDB" id="M1ZLR0"/>
<dbReference type="NCBIfam" id="NF003717">
    <property type="entry name" value="PRK05327.1"/>
    <property type="match status" value="1"/>
</dbReference>